<feature type="domain" description="Response regulatory" evidence="2">
    <location>
        <begin position="8"/>
        <end position="119"/>
    </location>
</feature>
<dbReference type="RefSeq" id="WP_108437456.1">
    <property type="nucleotide sequence ID" value="NZ_CP028919.1"/>
</dbReference>
<sequence length="125" mass="13636">MDGLRGRRVLIVEDEYLLAEDLRMTLERFGAEVLGPVPSVGEAMATVADNPELDGAVLDMNLRGNMVFPVADMLTARGVPFFFTTGSATSAIPERYVGVMRFEKPFDPDIVAVELGKCLALAMRL</sequence>
<proteinExistence type="predicted"/>
<dbReference type="PROSITE" id="PS50110">
    <property type="entry name" value="RESPONSE_REGULATORY"/>
    <property type="match status" value="1"/>
</dbReference>
<evidence type="ECO:0000259" key="2">
    <source>
        <dbReference type="PROSITE" id="PS50110"/>
    </source>
</evidence>
<reference evidence="3 4" key="1">
    <citation type="submission" date="2018-04" db="EMBL/GenBank/DDBJ databases">
        <title>Genome sequencing of Gemmobacter.</title>
        <authorList>
            <person name="Yi H."/>
            <person name="Baek M.-G."/>
        </authorList>
    </citation>
    <scope>NUCLEOTIDE SEQUENCE [LARGE SCALE GENOMIC DNA]</scope>
    <source>
        <strain evidence="3 4">HYN0069</strain>
        <plasmid evidence="4">Plasmid unnamed1</plasmid>
    </source>
</reference>
<evidence type="ECO:0000313" key="3">
    <source>
        <dbReference type="EMBL" id="AWB50651.1"/>
    </source>
</evidence>
<dbReference type="OrthoDB" id="582170at2"/>
<dbReference type="EMBL" id="CP028919">
    <property type="protein sequence ID" value="AWB50651.1"/>
    <property type="molecule type" value="Genomic_DNA"/>
</dbReference>
<evidence type="ECO:0000256" key="1">
    <source>
        <dbReference type="PROSITE-ProRule" id="PRU00169"/>
    </source>
</evidence>
<geneLocation type="plasmid" evidence="3">
    <name>unnamed1</name>
</geneLocation>
<dbReference type="Gene3D" id="3.40.50.2300">
    <property type="match status" value="1"/>
</dbReference>
<keyword evidence="4" id="KW-1185">Reference proteome</keyword>
<accession>A0A2S0US64</accession>
<dbReference type="Proteomes" id="UP000244496">
    <property type="component" value="Plasmid unnamed1"/>
</dbReference>
<evidence type="ECO:0000313" key="4">
    <source>
        <dbReference type="Proteomes" id="UP000244496"/>
    </source>
</evidence>
<dbReference type="SUPFAM" id="SSF52172">
    <property type="entry name" value="CheY-like"/>
    <property type="match status" value="1"/>
</dbReference>
<gene>
    <name evidence="3" type="ORF">HYN69_18825</name>
</gene>
<feature type="modified residue" description="4-aspartylphosphate" evidence="1">
    <location>
        <position position="59"/>
    </location>
</feature>
<dbReference type="KEGG" id="geh:HYN69_18825"/>
<dbReference type="InterPro" id="IPR001789">
    <property type="entry name" value="Sig_transdc_resp-reg_receiver"/>
</dbReference>
<dbReference type="InterPro" id="IPR011006">
    <property type="entry name" value="CheY-like_superfamily"/>
</dbReference>
<protein>
    <recommendedName>
        <fullName evidence="2">Response regulatory domain-containing protein</fullName>
    </recommendedName>
</protein>
<keyword evidence="3" id="KW-0614">Plasmid</keyword>
<name>A0A2S0US64_9RHOB</name>
<dbReference type="GO" id="GO:0000160">
    <property type="term" value="P:phosphorelay signal transduction system"/>
    <property type="evidence" value="ECO:0007669"/>
    <property type="project" value="InterPro"/>
</dbReference>
<organism evidence="3 4">
    <name type="scientific">Paragemmobacter aquarius</name>
    <dbReference type="NCBI Taxonomy" id="2169400"/>
    <lineage>
        <taxon>Bacteria</taxon>
        <taxon>Pseudomonadati</taxon>
        <taxon>Pseudomonadota</taxon>
        <taxon>Alphaproteobacteria</taxon>
        <taxon>Rhodobacterales</taxon>
        <taxon>Paracoccaceae</taxon>
        <taxon>Paragemmobacter</taxon>
    </lineage>
</organism>
<keyword evidence="1" id="KW-0597">Phosphoprotein</keyword>
<dbReference type="AlphaFoldDB" id="A0A2S0US64"/>